<evidence type="ECO:0000256" key="1">
    <source>
        <dbReference type="SAM" id="MobiDB-lite"/>
    </source>
</evidence>
<gene>
    <name evidence="2" type="ORF">NE237_032022</name>
</gene>
<accession>A0A9Q0L2M3</accession>
<proteinExistence type="predicted"/>
<dbReference type="EMBL" id="JAMYWD010000001">
    <property type="protein sequence ID" value="KAJ4981185.1"/>
    <property type="molecule type" value="Genomic_DNA"/>
</dbReference>
<reference evidence="2" key="1">
    <citation type="journal article" date="2023" name="Plant J.">
        <title>The genome of the king protea, Protea cynaroides.</title>
        <authorList>
            <person name="Chang J."/>
            <person name="Duong T.A."/>
            <person name="Schoeman C."/>
            <person name="Ma X."/>
            <person name="Roodt D."/>
            <person name="Barker N."/>
            <person name="Li Z."/>
            <person name="Van de Peer Y."/>
            <person name="Mizrachi E."/>
        </authorList>
    </citation>
    <scope>NUCLEOTIDE SEQUENCE</scope>
    <source>
        <tissue evidence="2">Young leaves</tissue>
    </source>
</reference>
<feature type="compositionally biased region" description="Basic residues" evidence="1">
    <location>
        <begin position="1"/>
        <end position="14"/>
    </location>
</feature>
<dbReference type="Proteomes" id="UP001141806">
    <property type="component" value="Unassembled WGS sequence"/>
</dbReference>
<evidence type="ECO:0000313" key="2">
    <source>
        <dbReference type="EMBL" id="KAJ4981185.1"/>
    </source>
</evidence>
<protein>
    <submittedName>
        <fullName evidence="2">Uncharacterized protein</fullName>
    </submittedName>
</protein>
<keyword evidence="3" id="KW-1185">Reference proteome</keyword>
<feature type="region of interest" description="Disordered" evidence="1">
    <location>
        <begin position="1"/>
        <end position="27"/>
    </location>
</feature>
<name>A0A9Q0L2M3_9MAGN</name>
<feature type="region of interest" description="Disordered" evidence="1">
    <location>
        <begin position="150"/>
        <end position="185"/>
    </location>
</feature>
<evidence type="ECO:0000313" key="3">
    <source>
        <dbReference type="Proteomes" id="UP001141806"/>
    </source>
</evidence>
<organism evidence="2 3">
    <name type="scientific">Protea cynaroides</name>
    <dbReference type="NCBI Taxonomy" id="273540"/>
    <lineage>
        <taxon>Eukaryota</taxon>
        <taxon>Viridiplantae</taxon>
        <taxon>Streptophyta</taxon>
        <taxon>Embryophyta</taxon>
        <taxon>Tracheophyta</taxon>
        <taxon>Spermatophyta</taxon>
        <taxon>Magnoliopsida</taxon>
        <taxon>Proteales</taxon>
        <taxon>Proteaceae</taxon>
        <taxon>Protea</taxon>
    </lineage>
</organism>
<comment type="caution">
    <text evidence="2">The sequence shown here is derived from an EMBL/GenBank/DDBJ whole genome shotgun (WGS) entry which is preliminary data.</text>
</comment>
<dbReference type="AlphaFoldDB" id="A0A9Q0L2M3"/>
<sequence length="185" mass="21062">MRQMPRRGRFKTKAQHLEQTKPSRLTLATRPFSLGRAEANAKEGRAISPDPGYLDISPRMSRSKMTRRVDSRPRLNTLNRLNYLANPDCSTFSLGKLQQNAKEGRFKTKARHLRQAEPSRQTLASRTFPLGQAEVNVKEGRFKTEAQHLGQAKPSHQTLAARPFPLEQAEENAKGRLKTEAQYLR</sequence>